<evidence type="ECO:0008006" key="2">
    <source>
        <dbReference type="Google" id="ProtNLM"/>
    </source>
</evidence>
<accession>X0YK71</accession>
<evidence type="ECO:0000313" key="1">
    <source>
        <dbReference type="EMBL" id="GAG47447.1"/>
    </source>
</evidence>
<reference evidence="1" key="1">
    <citation type="journal article" date="2014" name="Front. Microbiol.">
        <title>High frequency of phylogenetically diverse reductive dehalogenase-homologous genes in deep subseafloor sedimentary metagenomes.</title>
        <authorList>
            <person name="Kawai M."/>
            <person name="Futagami T."/>
            <person name="Toyoda A."/>
            <person name="Takaki Y."/>
            <person name="Nishi S."/>
            <person name="Hori S."/>
            <person name="Arai W."/>
            <person name="Tsubouchi T."/>
            <person name="Morono Y."/>
            <person name="Uchiyama I."/>
            <person name="Ito T."/>
            <person name="Fujiyama A."/>
            <person name="Inagaki F."/>
            <person name="Takami H."/>
        </authorList>
    </citation>
    <scope>NUCLEOTIDE SEQUENCE</scope>
    <source>
        <strain evidence="1">Expedition CK06-06</strain>
    </source>
</reference>
<proteinExistence type="predicted"/>
<organism evidence="1">
    <name type="scientific">marine sediment metagenome</name>
    <dbReference type="NCBI Taxonomy" id="412755"/>
    <lineage>
        <taxon>unclassified sequences</taxon>
        <taxon>metagenomes</taxon>
        <taxon>ecological metagenomes</taxon>
    </lineage>
</organism>
<comment type="caution">
    <text evidence="1">The sequence shown here is derived from an EMBL/GenBank/DDBJ whole genome shotgun (WGS) entry which is preliminary data.</text>
</comment>
<dbReference type="EMBL" id="BARS01050329">
    <property type="protein sequence ID" value="GAG47447.1"/>
    <property type="molecule type" value="Genomic_DNA"/>
</dbReference>
<gene>
    <name evidence="1" type="ORF">S01H1_75160</name>
</gene>
<name>X0YK71_9ZZZZ</name>
<sequence length="204" mass="21784">GRAKLWLSGCPDFELAVGRGPLAYVATVREGPRWQIVELAHREGAEGVARNLMAGVLASARTVGTEQVQITLPSWMGSEEMFASLATGVQRKRELVFLRLHDVGGFLELAAPILTRRADAAGLALTLAVQGTPGHRLEVGSGDTDLALSVGPSHLAALLYNGEAMGELLKAKAVKVRPESEASLQRLCDLFPPTRAGRFPMDGY</sequence>
<dbReference type="AlphaFoldDB" id="X0YK71"/>
<protein>
    <recommendedName>
        <fullName evidence="2">Enhanced intracellular survival protein domain-containing protein</fullName>
    </recommendedName>
</protein>
<feature type="non-terminal residue" evidence="1">
    <location>
        <position position="1"/>
    </location>
</feature>